<evidence type="ECO:0000256" key="4">
    <source>
        <dbReference type="ARBA" id="ARBA00022723"/>
    </source>
</evidence>
<dbReference type="SFLD" id="SFLDG01086">
    <property type="entry name" value="elongater_protein-like"/>
    <property type="match status" value="1"/>
</dbReference>
<dbReference type="InterPro" id="IPR006638">
    <property type="entry name" value="Elp3/MiaA/NifB-like_rSAM"/>
</dbReference>
<dbReference type="PROSITE" id="PS51918">
    <property type="entry name" value="RADICAL_SAM"/>
    <property type="match status" value="1"/>
</dbReference>
<dbReference type="SMART" id="SM00729">
    <property type="entry name" value="Elp3"/>
    <property type="match status" value="1"/>
</dbReference>
<comment type="cofactor">
    <cofactor evidence="1">
        <name>[4Fe-4S] cluster</name>
        <dbReference type="ChEBI" id="CHEBI:49883"/>
    </cofactor>
</comment>
<dbReference type="SFLD" id="SFLDS00029">
    <property type="entry name" value="Radical_SAM"/>
    <property type="match status" value="1"/>
</dbReference>
<dbReference type="Pfam" id="PF04055">
    <property type="entry name" value="Radical_SAM"/>
    <property type="match status" value="1"/>
</dbReference>
<dbReference type="InterPro" id="IPR039661">
    <property type="entry name" value="ELP3"/>
</dbReference>
<evidence type="ECO:0000259" key="7">
    <source>
        <dbReference type="PROSITE" id="PS51918"/>
    </source>
</evidence>
<evidence type="ECO:0000256" key="2">
    <source>
        <dbReference type="ARBA" id="ARBA00022485"/>
    </source>
</evidence>
<sequence>MATLLDSGIKPYNHYGAYLKEKYDGQKVFKVIVDGNFTCPNRDGSKGYGGCTYCNVDSFTPDTARKIPSIREQVENGIARARNSYGAEKFIIYFQPNTNTYAPTHLLKMMYDEALSIDPKNTLGLSVGTRPDCLDFEKINLLESYTDRLDVDLEMGMESIYNDTLEQINRGCSHDEFLSTMQMLQNTKLDLCVHTIFGFPWETEEMMLQYADEINKHPHIKFVKLHHLHIVEGSIMGVKYKREPFKLFSIDEYTDFLAKFIPLLRPDIIIQRIFGIADRELLIAPNWGFPKSKIQTHIDKGLESRGVKQGSLYFSKIPFKSAGE</sequence>
<evidence type="ECO:0000313" key="8">
    <source>
        <dbReference type="EMBL" id="MBD1423113.1"/>
    </source>
</evidence>
<dbReference type="Proteomes" id="UP000651112">
    <property type="component" value="Unassembled WGS sequence"/>
</dbReference>
<dbReference type="InterPro" id="IPR023404">
    <property type="entry name" value="rSAM_horseshoe"/>
</dbReference>
<proteinExistence type="predicted"/>
<organism evidence="8 9">
    <name type="scientific">Sphingobacterium chuzhouense</name>
    <dbReference type="NCBI Taxonomy" id="1742264"/>
    <lineage>
        <taxon>Bacteria</taxon>
        <taxon>Pseudomonadati</taxon>
        <taxon>Bacteroidota</taxon>
        <taxon>Sphingobacteriia</taxon>
        <taxon>Sphingobacteriales</taxon>
        <taxon>Sphingobacteriaceae</taxon>
        <taxon>Sphingobacterium</taxon>
    </lineage>
</organism>
<keyword evidence="2" id="KW-0004">4Fe-4S</keyword>
<dbReference type="SFLD" id="SFLDG01091">
    <property type="entry name" value="uncharacterized_CHP01210-like"/>
    <property type="match status" value="1"/>
</dbReference>
<dbReference type="RefSeq" id="WP_190314765.1">
    <property type="nucleotide sequence ID" value="NZ_JACNYL010000003.1"/>
</dbReference>
<dbReference type="PANTHER" id="PTHR11135">
    <property type="entry name" value="HISTONE ACETYLTRANSFERASE-RELATED"/>
    <property type="match status" value="1"/>
</dbReference>
<accession>A0ABR7XVN7</accession>
<evidence type="ECO:0000313" key="9">
    <source>
        <dbReference type="Proteomes" id="UP000651112"/>
    </source>
</evidence>
<dbReference type="CDD" id="cd01335">
    <property type="entry name" value="Radical_SAM"/>
    <property type="match status" value="1"/>
</dbReference>
<reference evidence="8 9" key="1">
    <citation type="submission" date="2020-08" db="EMBL/GenBank/DDBJ databases">
        <title>Sphingobacterium sp. DN00404 isolated from aquaculture water.</title>
        <authorList>
            <person name="Zhang M."/>
        </authorList>
    </citation>
    <scope>NUCLEOTIDE SEQUENCE [LARGE SCALE GENOMIC DNA]</scope>
    <source>
        <strain evidence="8 9">KCTC 42746</strain>
    </source>
</reference>
<keyword evidence="5" id="KW-0408">Iron</keyword>
<evidence type="ECO:0000256" key="1">
    <source>
        <dbReference type="ARBA" id="ARBA00001966"/>
    </source>
</evidence>
<dbReference type="Gene3D" id="3.80.30.20">
    <property type="entry name" value="tm_1862 like domain"/>
    <property type="match status" value="1"/>
</dbReference>
<evidence type="ECO:0000256" key="3">
    <source>
        <dbReference type="ARBA" id="ARBA00022691"/>
    </source>
</evidence>
<evidence type="ECO:0000256" key="6">
    <source>
        <dbReference type="ARBA" id="ARBA00023014"/>
    </source>
</evidence>
<comment type="caution">
    <text evidence="8">The sequence shown here is derived from an EMBL/GenBank/DDBJ whole genome shotgun (WGS) entry which is preliminary data.</text>
</comment>
<protein>
    <submittedName>
        <fullName evidence="8">TIGR01212 family radical SAM protein</fullName>
    </submittedName>
</protein>
<evidence type="ECO:0000256" key="5">
    <source>
        <dbReference type="ARBA" id="ARBA00023004"/>
    </source>
</evidence>
<name>A0ABR7XVN7_9SPHI</name>
<dbReference type="NCBIfam" id="TIGR01212">
    <property type="entry name" value="TIGR01212 family radical SAM protein"/>
    <property type="match status" value="1"/>
</dbReference>
<dbReference type="EMBL" id="JACNYL010000003">
    <property type="protein sequence ID" value="MBD1423113.1"/>
    <property type="molecule type" value="Genomic_DNA"/>
</dbReference>
<keyword evidence="9" id="KW-1185">Reference proteome</keyword>
<keyword evidence="4" id="KW-0479">Metal-binding</keyword>
<dbReference type="InterPro" id="IPR005911">
    <property type="entry name" value="YhcC-like"/>
</dbReference>
<dbReference type="InterPro" id="IPR032432">
    <property type="entry name" value="Radical_SAM_C"/>
</dbReference>
<dbReference type="Pfam" id="PF16199">
    <property type="entry name" value="Radical_SAM_C"/>
    <property type="match status" value="1"/>
</dbReference>
<keyword evidence="6" id="KW-0411">Iron-sulfur</keyword>
<dbReference type="InterPro" id="IPR058240">
    <property type="entry name" value="rSAM_sf"/>
</dbReference>
<dbReference type="InterPro" id="IPR007197">
    <property type="entry name" value="rSAM"/>
</dbReference>
<dbReference type="SUPFAM" id="SSF102114">
    <property type="entry name" value="Radical SAM enzymes"/>
    <property type="match status" value="1"/>
</dbReference>
<feature type="domain" description="Radical SAM core" evidence="7">
    <location>
        <begin position="23"/>
        <end position="279"/>
    </location>
</feature>
<gene>
    <name evidence="8" type="ORF">H8B21_16200</name>
</gene>
<keyword evidence="3" id="KW-0949">S-adenosyl-L-methionine</keyword>
<dbReference type="PANTHER" id="PTHR11135:SF1">
    <property type="entry name" value="PROTEIN YHCC"/>
    <property type="match status" value="1"/>
</dbReference>